<reference evidence="1 2" key="1">
    <citation type="journal article" date="2016" name="Sci. Rep.">
        <title>Metabolic traits of an uncultured archaeal lineage -MSBL1- from brine pools of the Red Sea.</title>
        <authorList>
            <person name="Mwirichia R."/>
            <person name="Alam I."/>
            <person name="Rashid M."/>
            <person name="Vinu M."/>
            <person name="Ba-Alawi W."/>
            <person name="Anthony Kamau A."/>
            <person name="Kamanda Ngugi D."/>
            <person name="Goker M."/>
            <person name="Klenk H.P."/>
            <person name="Bajic V."/>
            <person name="Stingl U."/>
        </authorList>
    </citation>
    <scope>NUCLEOTIDE SEQUENCE [LARGE SCALE GENOMIC DNA]</scope>
    <source>
        <strain evidence="1">SCGC-AAA259I07</strain>
    </source>
</reference>
<dbReference type="AlphaFoldDB" id="A0A133UKW1"/>
<sequence length="135" mass="15177">MKRKYIALPSIALTLAIIVSISWINFAAGSKSADLFTEEKSKEVAREFTKNSPTYSFDGYNLECKETLYPEIADCPNCWTFVFKFTSSHGGYGDRTGKMLTQVITPHEAHITVKDGKVTSAVLDLEWDMLKQKTL</sequence>
<gene>
    <name evidence="1" type="ORF">AKJ36_02195</name>
</gene>
<evidence type="ECO:0000313" key="1">
    <source>
        <dbReference type="EMBL" id="KXA94823.1"/>
    </source>
</evidence>
<comment type="caution">
    <text evidence="1">The sequence shown here is derived from an EMBL/GenBank/DDBJ whole genome shotgun (WGS) entry which is preliminary data.</text>
</comment>
<organism evidence="1 2">
    <name type="scientific">candidate division MSBL1 archaeon SCGC-AAA259I07</name>
    <dbReference type="NCBI Taxonomy" id="1698266"/>
    <lineage>
        <taxon>Archaea</taxon>
        <taxon>Methanobacteriati</taxon>
        <taxon>Methanobacteriota</taxon>
        <taxon>candidate division MSBL1</taxon>
    </lineage>
</organism>
<keyword evidence="2" id="KW-1185">Reference proteome</keyword>
<dbReference type="Proteomes" id="UP000070155">
    <property type="component" value="Unassembled WGS sequence"/>
</dbReference>
<dbReference type="EMBL" id="LHXQ01000027">
    <property type="protein sequence ID" value="KXA94823.1"/>
    <property type="molecule type" value="Genomic_DNA"/>
</dbReference>
<evidence type="ECO:0000313" key="2">
    <source>
        <dbReference type="Proteomes" id="UP000070155"/>
    </source>
</evidence>
<name>A0A133UKW1_9EURY</name>
<protein>
    <submittedName>
        <fullName evidence="1">Uncharacterized protein</fullName>
    </submittedName>
</protein>
<accession>A0A133UKW1</accession>
<proteinExistence type="predicted"/>